<keyword evidence="3" id="KW-1185">Reference proteome</keyword>
<comment type="caution">
    <text evidence="2">The sequence shown here is derived from an EMBL/GenBank/DDBJ whole genome shotgun (WGS) entry which is preliminary data.</text>
</comment>
<dbReference type="EMBL" id="BGZK01000637">
    <property type="protein sequence ID" value="GBP54005.1"/>
    <property type="molecule type" value="Genomic_DNA"/>
</dbReference>
<sequence length="139" mass="15327">MAQLRPLEHRIHSYAVDPNSASAFHSIPIKLSQRNAYSYTENMDLAVVLFYYETSSDPLLVSITVLLAISPSYRCRFDLSLDMDLVTTSIAATNYKSSASGGGAAPPDALKLQAPRRRRSGRPPRAPAPHLHGRARTEF</sequence>
<proteinExistence type="predicted"/>
<evidence type="ECO:0000313" key="3">
    <source>
        <dbReference type="Proteomes" id="UP000299102"/>
    </source>
</evidence>
<name>A0A4C1WV77_EUMVA</name>
<evidence type="ECO:0000313" key="2">
    <source>
        <dbReference type="EMBL" id="GBP54005.1"/>
    </source>
</evidence>
<evidence type="ECO:0000256" key="1">
    <source>
        <dbReference type="SAM" id="MobiDB-lite"/>
    </source>
</evidence>
<feature type="region of interest" description="Disordered" evidence="1">
    <location>
        <begin position="95"/>
        <end position="139"/>
    </location>
</feature>
<accession>A0A4C1WV77</accession>
<organism evidence="2 3">
    <name type="scientific">Eumeta variegata</name>
    <name type="common">Bagworm moth</name>
    <name type="synonym">Eumeta japonica</name>
    <dbReference type="NCBI Taxonomy" id="151549"/>
    <lineage>
        <taxon>Eukaryota</taxon>
        <taxon>Metazoa</taxon>
        <taxon>Ecdysozoa</taxon>
        <taxon>Arthropoda</taxon>
        <taxon>Hexapoda</taxon>
        <taxon>Insecta</taxon>
        <taxon>Pterygota</taxon>
        <taxon>Neoptera</taxon>
        <taxon>Endopterygota</taxon>
        <taxon>Lepidoptera</taxon>
        <taxon>Glossata</taxon>
        <taxon>Ditrysia</taxon>
        <taxon>Tineoidea</taxon>
        <taxon>Psychidae</taxon>
        <taxon>Oiketicinae</taxon>
        <taxon>Eumeta</taxon>
    </lineage>
</organism>
<reference evidence="2 3" key="1">
    <citation type="journal article" date="2019" name="Commun. Biol.">
        <title>The bagworm genome reveals a unique fibroin gene that provides high tensile strength.</title>
        <authorList>
            <person name="Kono N."/>
            <person name="Nakamura H."/>
            <person name="Ohtoshi R."/>
            <person name="Tomita M."/>
            <person name="Numata K."/>
            <person name="Arakawa K."/>
        </authorList>
    </citation>
    <scope>NUCLEOTIDE SEQUENCE [LARGE SCALE GENOMIC DNA]</scope>
</reference>
<protein>
    <submittedName>
        <fullName evidence="2">Uncharacterized protein</fullName>
    </submittedName>
</protein>
<dbReference type="Proteomes" id="UP000299102">
    <property type="component" value="Unassembled WGS sequence"/>
</dbReference>
<dbReference type="AlphaFoldDB" id="A0A4C1WV77"/>
<gene>
    <name evidence="2" type="ORF">EVAR_36888_1</name>
</gene>